<accession>A0ACB6ZD24</accession>
<comment type="caution">
    <text evidence="1">The sequence shown here is derived from an EMBL/GenBank/DDBJ whole genome shotgun (WGS) entry which is preliminary data.</text>
</comment>
<organism evidence="1 2">
    <name type="scientific">Thelephora ganbajun</name>
    <name type="common">Ganba fungus</name>
    <dbReference type="NCBI Taxonomy" id="370292"/>
    <lineage>
        <taxon>Eukaryota</taxon>
        <taxon>Fungi</taxon>
        <taxon>Dikarya</taxon>
        <taxon>Basidiomycota</taxon>
        <taxon>Agaricomycotina</taxon>
        <taxon>Agaricomycetes</taxon>
        <taxon>Thelephorales</taxon>
        <taxon>Thelephoraceae</taxon>
        <taxon>Thelephora</taxon>
    </lineage>
</organism>
<gene>
    <name evidence="1" type="ORF">BDM02DRAFT_3169621</name>
</gene>
<evidence type="ECO:0000313" key="1">
    <source>
        <dbReference type="EMBL" id="KAF9647675.1"/>
    </source>
</evidence>
<dbReference type="Proteomes" id="UP000886501">
    <property type="component" value="Unassembled WGS sequence"/>
</dbReference>
<reference evidence="1" key="2">
    <citation type="journal article" date="2020" name="Nat. Commun.">
        <title>Large-scale genome sequencing of mycorrhizal fungi provides insights into the early evolution of symbiotic traits.</title>
        <authorList>
            <person name="Miyauchi S."/>
            <person name="Kiss E."/>
            <person name="Kuo A."/>
            <person name="Drula E."/>
            <person name="Kohler A."/>
            <person name="Sanchez-Garcia M."/>
            <person name="Morin E."/>
            <person name="Andreopoulos B."/>
            <person name="Barry K.W."/>
            <person name="Bonito G."/>
            <person name="Buee M."/>
            <person name="Carver A."/>
            <person name="Chen C."/>
            <person name="Cichocki N."/>
            <person name="Clum A."/>
            <person name="Culley D."/>
            <person name="Crous P.W."/>
            <person name="Fauchery L."/>
            <person name="Girlanda M."/>
            <person name="Hayes R.D."/>
            <person name="Keri Z."/>
            <person name="LaButti K."/>
            <person name="Lipzen A."/>
            <person name="Lombard V."/>
            <person name="Magnuson J."/>
            <person name="Maillard F."/>
            <person name="Murat C."/>
            <person name="Nolan M."/>
            <person name="Ohm R.A."/>
            <person name="Pangilinan J."/>
            <person name="Pereira M.F."/>
            <person name="Perotto S."/>
            <person name="Peter M."/>
            <person name="Pfister S."/>
            <person name="Riley R."/>
            <person name="Sitrit Y."/>
            <person name="Stielow J.B."/>
            <person name="Szollosi G."/>
            <person name="Zifcakova L."/>
            <person name="Stursova M."/>
            <person name="Spatafora J.W."/>
            <person name="Tedersoo L."/>
            <person name="Vaario L.M."/>
            <person name="Yamada A."/>
            <person name="Yan M."/>
            <person name="Wang P."/>
            <person name="Xu J."/>
            <person name="Bruns T."/>
            <person name="Baldrian P."/>
            <person name="Vilgalys R."/>
            <person name="Dunand C."/>
            <person name="Henrissat B."/>
            <person name="Grigoriev I.V."/>
            <person name="Hibbett D."/>
            <person name="Nagy L.G."/>
            <person name="Martin F.M."/>
        </authorList>
    </citation>
    <scope>NUCLEOTIDE SEQUENCE</scope>
    <source>
        <strain evidence="1">P2</strain>
    </source>
</reference>
<protein>
    <submittedName>
        <fullName evidence="1">Uncharacterized protein</fullName>
    </submittedName>
</protein>
<name>A0ACB6ZD24_THEGA</name>
<proteinExistence type="predicted"/>
<dbReference type="EMBL" id="MU118028">
    <property type="protein sequence ID" value="KAF9647675.1"/>
    <property type="molecule type" value="Genomic_DNA"/>
</dbReference>
<evidence type="ECO:0000313" key="2">
    <source>
        <dbReference type="Proteomes" id="UP000886501"/>
    </source>
</evidence>
<keyword evidence="2" id="KW-1185">Reference proteome</keyword>
<sequence length="196" mass="21564">MFHHNGRLGGLYTFCAESAQARLGWKSKLEKATALRKESSKVFGVETLSVDTFSAPMLMVNASPLWNNDGNFTGEVTCSVPFSKLSRTSSHVLALMLRVYTTPGGRGLATIGWAEGVWIGFGHDSRSMRQVSCLRMVSECPMLEHFGISLVLVDKSLFTYRIEALVPSSPWAANATQTPQKLSGNKDVRVLYCQEP</sequence>
<reference evidence="1" key="1">
    <citation type="submission" date="2019-10" db="EMBL/GenBank/DDBJ databases">
        <authorList>
            <consortium name="DOE Joint Genome Institute"/>
            <person name="Kuo A."/>
            <person name="Miyauchi S."/>
            <person name="Kiss E."/>
            <person name="Drula E."/>
            <person name="Kohler A."/>
            <person name="Sanchez-Garcia M."/>
            <person name="Andreopoulos B."/>
            <person name="Barry K.W."/>
            <person name="Bonito G."/>
            <person name="Buee M."/>
            <person name="Carver A."/>
            <person name="Chen C."/>
            <person name="Cichocki N."/>
            <person name="Clum A."/>
            <person name="Culley D."/>
            <person name="Crous P.W."/>
            <person name="Fauchery L."/>
            <person name="Girlanda M."/>
            <person name="Hayes R."/>
            <person name="Keri Z."/>
            <person name="Labutti K."/>
            <person name="Lipzen A."/>
            <person name="Lombard V."/>
            <person name="Magnuson J."/>
            <person name="Maillard F."/>
            <person name="Morin E."/>
            <person name="Murat C."/>
            <person name="Nolan M."/>
            <person name="Ohm R."/>
            <person name="Pangilinan J."/>
            <person name="Pereira M."/>
            <person name="Perotto S."/>
            <person name="Peter M."/>
            <person name="Riley R."/>
            <person name="Sitrit Y."/>
            <person name="Stielow B."/>
            <person name="Szollosi G."/>
            <person name="Zifcakova L."/>
            <person name="Stursova M."/>
            <person name="Spatafora J.W."/>
            <person name="Tedersoo L."/>
            <person name="Vaario L.-M."/>
            <person name="Yamada A."/>
            <person name="Yan M."/>
            <person name="Wang P."/>
            <person name="Xu J."/>
            <person name="Bruns T."/>
            <person name="Baldrian P."/>
            <person name="Vilgalys R."/>
            <person name="Henrissat B."/>
            <person name="Grigoriev I.V."/>
            <person name="Hibbett D."/>
            <person name="Nagy L.G."/>
            <person name="Martin F.M."/>
        </authorList>
    </citation>
    <scope>NUCLEOTIDE SEQUENCE</scope>
    <source>
        <strain evidence="1">P2</strain>
    </source>
</reference>